<accession>G7JK57</accession>
<sequence length="74" mass="8813">MNIYPVDVSTKLFEEYYNKGKPNLFMVQVDVMFFGFKDQLDQIDGRISHRDTKRMNIVEYRLPLVDTDGSVWFT</sequence>
<reference evidence="2" key="3">
    <citation type="submission" date="2015-04" db="UniProtKB">
        <authorList>
            <consortium name="EnsemblPlants"/>
        </authorList>
    </citation>
    <scope>IDENTIFICATION</scope>
    <source>
        <strain evidence="2">cv. Jemalong A17</strain>
    </source>
</reference>
<dbReference type="PaxDb" id="3880-AES90969"/>
<protein>
    <submittedName>
        <fullName evidence="1 2">Uncharacterized protein</fullName>
    </submittedName>
</protein>
<reference evidence="1 3" key="1">
    <citation type="journal article" date="2011" name="Nature">
        <title>The Medicago genome provides insight into the evolution of rhizobial symbioses.</title>
        <authorList>
            <person name="Young N.D."/>
            <person name="Debelle F."/>
            <person name="Oldroyd G.E."/>
            <person name="Geurts R."/>
            <person name="Cannon S.B."/>
            <person name="Udvardi M.K."/>
            <person name="Benedito V.A."/>
            <person name="Mayer K.F."/>
            <person name="Gouzy J."/>
            <person name="Schoof H."/>
            <person name="Van de Peer Y."/>
            <person name="Proost S."/>
            <person name="Cook D.R."/>
            <person name="Meyers B.C."/>
            <person name="Spannagl M."/>
            <person name="Cheung F."/>
            <person name="De Mita S."/>
            <person name="Krishnakumar V."/>
            <person name="Gundlach H."/>
            <person name="Zhou S."/>
            <person name="Mudge J."/>
            <person name="Bharti A.K."/>
            <person name="Murray J.D."/>
            <person name="Naoumkina M.A."/>
            <person name="Rosen B."/>
            <person name="Silverstein K.A."/>
            <person name="Tang H."/>
            <person name="Rombauts S."/>
            <person name="Zhao P.X."/>
            <person name="Zhou P."/>
            <person name="Barbe V."/>
            <person name="Bardou P."/>
            <person name="Bechner M."/>
            <person name="Bellec A."/>
            <person name="Berger A."/>
            <person name="Berges H."/>
            <person name="Bidwell S."/>
            <person name="Bisseling T."/>
            <person name="Choisne N."/>
            <person name="Couloux A."/>
            <person name="Denny R."/>
            <person name="Deshpande S."/>
            <person name="Dai X."/>
            <person name="Doyle J.J."/>
            <person name="Dudez A.M."/>
            <person name="Farmer A.D."/>
            <person name="Fouteau S."/>
            <person name="Franken C."/>
            <person name="Gibelin C."/>
            <person name="Gish J."/>
            <person name="Goldstein S."/>
            <person name="Gonzalez A.J."/>
            <person name="Green P.J."/>
            <person name="Hallab A."/>
            <person name="Hartog M."/>
            <person name="Hua A."/>
            <person name="Humphray S.J."/>
            <person name="Jeong D.H."/>
            <person name="Jing Y."/>
            <person name="Jocker A."/>
            <person name="Kenton S.M."/>
            <person name="Kim D.J."/>
            <person name="Klee K."/>
            <person name="Lai H."/>
            <person name="Lang C."/>
            <person name="Lin S."/>
            <person name="Macmil S.L."/>
            <person name="Magdelenat G."/>
            <person name="Matthews L."/>
            <person name="McCorrison J."/>
            <person name="Monaghan E.L."/>
            <person name="Mun J.H."/>
            <person name="Najar F.Z."/>
            <person name="Nicholson C."/>
            <person name="Noirot C."/>
            <person name="O'Bleness M."/>
            <person name="Paule C.R."/>
            <person name="Poulain J."/>
            <person name="Prion F."/>
            <person name="Qin B."/>
            <person name="Qu C."/>
            <person name="Retzel E.F."/>
            <person name="Riddle C."/>
            <person name="Sallet E."/>
            <person name="Samain S."/>
            <person name="Samson N."/>
            <person name="Sanders I."/>
            <person name="Saurat O."/>
            <person name="Scarpelli C."/>
            <person name="Schiex T."/>
            <person name="Segurens B."/>
            <person name="Severin A.J."/>
            <person name="Sherrier D.J."/>
            <person name="Shi R."/>
            <person name="Sims S."/>
            <person name="Singer S.R."/>
            <person name="Sinharoy S."/>
            <person name="Sterck L."/>
            <person name="Viollet A."/>
            <person name="Wang B.B."/>
            <person name="Wang K."/>
            <person name="Wang M."/>
            <person name="Wang X."/>
            <person name="Warfsmann J."/>
            <person name="Weissenbach J."/>
            <person name="White D.D."/>
            <person name="White J.D."/>
            <person name="Wiley G.B."/>
            <person name="Wincker P."/>
            <person name="Xing Y."/>
            <person name="Yang L."/>
            <person name="Yao Z."/>
            <person name="Ying F."/>
            <person name="Zhai J."/>
            <person name="Zhou L."/>
            <person name="Zuber A."/>
            <person name="Denarie J."/>
            <person name="Dixon R.A."/>
            <person name="May G.D."/>
            <person name="Schwartz D.C."/>
            <person name="Rogers J."/>
            <person name="Quetier F."/>
            <person name="Town C.D."/>
            <person name="Roe B.A."/>
        </authorList>
    </citation>
    <scope>NUCLEOTIDE SEQUENCE [LARGE SCALE GENOMIC DNA]</scope>
    <source>
        <strain evidence="1">A17</strain>
        <strain evidence="2 3">cv. Jemalong A17</strain>
    </source>
</reference>
<dbReference type="EnsemblPlants" id="AES90969">
    <property type="protein sequence ID" value="AES90969"/>
    <property type="gene ID" value="MTR_4g101770"/>
</dbReference>
<evidence type="ECO:0000313" key="3">
    <source>
        <dbReference type="Proteomes" id="UP000002051"/>
    </source>
</evidence>
<gene>
    <name evidence="1" type="ordered locus">MTR_4g101770</name>
</gene>
<dbReference type="EMBL" id="CM001220">
    <property type="protein sequence ID" value="AES90969.1"/>
    <property type="molecule type" value="Genomic_DNA"/>
</dbReference>
<dbReference type="Proteomes" id="UP000002051">
    <property type="component" value="Chromosome 4"/>
</dbReference>
<name>G7JK57_MEDTR</name>
<evidence type="ECO:0000313" key="1">
    <source>
        <dbReference type="EMBL" id="AES90969.1"/>
    </source>
</evidence>
<evidence type="ECO:0000313" key="2">
    <source>
        <dbReference type="EnsemblPlants" id="AES90969"/>
    </source>
</evidence>
<proteinExistence type="predicted"/>
<dbReference type="HOGENOM" id="CLU_125180_2_1_1"/>
<reference evidence="1 3" key="2">
    <citation type="journal article" date="2014" name="BMC Genomics">
        <title>An improved genome release (version Mt4.0) for the model legume Medicago truncatula.</title>
        <authorList>
            <person name="Tang H."/>
            <person name="Krishnakumar V."/>
            <person name="Bidwell S."/>
            <person name="Rosen B."/>
            <person name="Chan A."/>
            <person name="Zhou S."/>
            <person name="Gentzbittel L."/>
            <person name="Childs K.L."/>
            <person name="Yandell M."/>
            <person name="Gundlach H."/>
            <person name="Mayer K.F."/>
            <person name="Schwartz D.C."/>
            <person name="Town C.D."/>
        </authorList>
    </citation>
    <scope>GENOME REANNOTATION</scope>
    <source>
        <strain evidence="2 3">cv. Jemalong A17</strain>
    </source>
</reference>
<dbReference type="AlphaFoldDB" id="G7JK57"/>
<keyword evidence="3" id="KW-1185">Reference proteome</keyword>
<organism evidence="1 3">
    <name type="scientific">Medicago truncatula</name>
    <name type="common">Barrel medic</name>
    <name type="synonym">Medicago tribuloides</name>
    <dbReference type="NCBI Taxonomy" id="3880"/>
    <lineage>
        <taxon>Eukaryota</taxon>
        <taxon>Viridiplantae</taxon>
        <taxon>Streptophyta</taxon>
        <taxon>Embryophyta</taxon>
        <taxon>Tracheophyta</taxon>
        <taxon>Spermatophyta</taxon>
        <taxon>Magnoliopsida</taxon>
        <taxon>eudicotyledons</taxon>
        <taxon>Gunneridae</taxon>
        <taxon>Pentapetalae</taxon>
        <taxon>rosids</taxon>
        <taxon>fabids</taxon>
        <taxon>Fabales</taxon>
        <taxon>Fabaceae</taxon>
        <taxon>Papilionoideae</taxon>
        <taxon>50 kb inversion clade</taxon>
        <taxon>NPAAA clade</taxon>
        <taxon>Hologalegina</taxon>
        <taxon>IRL clade</taxon>
        <taxon>Trifolieae</taxon>
        <taxon>Medicago</taxon>
    </lineage>
</organism>